<dbReference type="AlphaFoldDB" id="A0AAN7NCJ1"/>
<keyword evidence="2" id="KW-1185">Reference proteome</keyword>
<dbReference type="EMBL" id="JAUNZN010000004">
    <property type="protein sequence ID" value="KAK4822221.1"/>
    <property type="molecule type" value="Genomic_DNA"/>
</dbReference>
<evidence type="ECO:0000313" key="1">
    <source>
        <dbReference type="EMBL" id="KAK4822221.1"/>
    </source>
</evidence>
<dbReference type="Proteomes" id="UP001333110">
    <property type="component" value="Unassembled WGS sequence"/>
</dbReference>
<gene>
    <name evidence="1" type="ORF">QYF61_011862</name>
</gene>
<evidence type="ECO:0000313" key="2">
    <source>
        <dbReference type="Proteomes" id="UP001333110"/>
    </source>
</evidence>
<sequence>MVGPFGCQGTLLTHIQLAINPNPQISFLGLLSSFSSSNLDLVIAQLPSLSRSHCKASLHWRESTVPPSLVSLANSLNVHSIPVARSFIETLKSTGPKIEPWGTPLMTGHQPDVHVFPVLRAPELDAVLQVGSHQSGVEGQNHLPRPAGHAAFDAAQDMVGFLGCEHTLQAHVQLFIHQYPQVLLRRAALNPFIPQPVLIPGVVLTQVQDFALGLVEPHEVSIGPLLKFVQVALDGIPSL</sequence>
<name>A0AAN7NCJ1_MYCAM</name>
<reference evidence="1 2" key="1">
    <citation type="journal article" date="2023" name="J. Hered.">
        <title>Chromosome-level genome of the wood stork (Mycteria americana) provides insight into avian chromosome evolution.</title>
        <authorList>
            <person name="Flamio R. Jr."/>
            <person name="Ramstad K.M."/>
        </authorList>
    </citation>
    <scope>NUCLEOTIDE SEQUENCE [LARGE SCALE GENOMIC DNA]</scope>
    <source>
        <strain evidence="1">JAX WOST 10</strain>
    </source>
</reference>
<feature type="non-terminal residue" evidence="1">
    <location>
        <position position="239"/>
    </location>
</feature>
<accession>A0AAN7NCJ1</accession>
<proteinExistence type="predicted"/>
<protein>
    <submittedName>
        <fullName evidence="1">Uncharacterized protein</fullName>
    </submittedName>
</protein>
<organism evidence="1 2">
    <name type="scientific">Mycteria americana</name>
    <name type="common">Wood stork</name>
    <dbReference type="NCBI Taxonomy" id="33587"/>
    <lineage>
        <taxon>Eukaryota</taxon>
        <taxon>Metazoa</taxon>
        <taxon>Chordata</taxon>
        <taxon>Craniata</taxon>
        <taxon>Vertebrata</taxon>
        <taxon>Euteleostomi</taxon>
        <taxon>Archelosauria</taxon>
        <taxon>Archosauria</taxon>
        <taxon>Dinosauria</taxon>
        <taxon>Saurischia</taxon>
        <taxon>Theropoda</taxon>
        <taxon>Coelurosauria</taxon>
        <taxon>Aves</taxon>
        <taxon>Neognathae</taxon>
        <taxon>Neoaves</taxon>
        <taxon>Aequornithes</taxon>
        <taxon>Ciconiiformes</taxon>
        <taxon>Ciconiidae</taxon>
        <taxon>Mycteria</taxon>
    </lineage>
</organism>
<comment type="caution">
    <text evidence="1">The sequence shown here is derived from an EMBL/GenBank/DDBJ whole genome shotgun (WGS) entry which is preliminary data.</text>
</comment>